<dbReference type="PANTHER" id="PTHR36780:SF1">
    <property type="entry name" value="PROFILIN"/>
    <property type="match status" value="1"/>
</dbReference>
<dbReference type="Proteomes" id="UP000652761">
    <property type="component" value="Unassembled WGS sequence"/>
</dbReference>
<dbReference type="EMBL" id="NMUH01000625">
    <property type="protein sequence ID" value="MQL82313.1"/>
    <property type="molecule type" value="Genomic_DNA"/>
</dbReference>
<name>A0A843UMV8_COLES</name>
<evidence type="ECO:0000313" key="2">
    <source>
        <dbReference type="Proteomes" id="UP000652761"/>
    </source>
</evidence>
<proteinExistence type="predicted"/>
<reference evidence="1" key="1">
    <citation type="submission" date="2017-07" db="EMBL/GenBank/DDBJ databases">
        <title>Taro Niue Genome Assembly and Annotation.</title>
        <authorList>
            <person name="Atibalentja N."/>
            <person name="Keating K."/>
            <person name="Fields C.J."/>
        </authorList>
    </citation>
    <scope>NUCLEOTIDE SEQUENCE</scope>
    <source>
        <strain evidence="1">Niue_2</strain>
        <tissue evidence="1">Leaf</tissue>
    </source>
</reference>
<keyword evidence="2" id="KW-1185">Reference proteome</keyword>
<comment type="caution">
    <text evidence="1">The sequence shown here is derived from an EMBL/GenBank/DDBJ whole genome shotgun (WGS) entry which is preliminary data.</text>
</comment>
<dbReference type="InterPro" id="IPR048278">
    <property type="entry name" value="PFN"/>
</dbReference>
<evidence type="ECO:0000313" key="1">
    <source>
        <dbReference type="EMBL" id="MQL82313.1"/>
    </source>
</evidence>
<dbReference type="SUPFAM" id="SSF55770">
    <property type="entry name" value="Profilin (actin-binding protein)"/>
    <property type="match status" value="1"/>
</dbReference>
<dbReference type="AlphaFoldDB" id="A0A843UMV8"/>
<gene>
    <name evidence="1" type="ORF">Taro_014782</name>
</gene>
<dbReference type="Gene3D" id="3.30.450.30">
    <property type="entry name" value="Dynein light chain 2a, cytoplasmic"/>
    <property type="match status" value="1"/>
</dbReference>
<dbReference type="OrthoDB" id="1880154at2759"/>
<dbReference type="Pfam" id="PF00235">
    <property type="entry name" value="Profilin"/>
    <property type="match status" value="1"/>
</dbReference>
<dbReference type="InterPro" id="IPR036140">
    <property type="entry name" value="PFN_sf"/>
</dbReference>
<evidence type="ECO:0008006" key="3">
    <source>
        <dbReference type="Google" id="ProtNLM"/>
    </source>
</evidence>
<protein>
    <recommendedName>
        <fullName evidence="3">Profilin</fullName>
    </recommendedName>
</protein>
<sequence length="160" mass="17172">MGVVEGWGGSSAASSSASSAVAHRTWEKWASTCVGSSSSGEPLKAALLLNYDPSAPSRAEQQGTKLKSPDLCPFVDFMRRNDLQKEFFSIGQNQYIVTSIHEHWFCARCVNTSKPAGEGVIVMQTAAFLLVALYEGSVGAASRAMAAVDQFVSHLNRKNL</sequence>
<dbReference type="GO" id="GO:0003779">
    <property type="term" value="F:actin binding"/>
    <property type="evidence" value="ECO:0007669"/>
    <property type="project" value="InterPro"/>
</dbReference>
<dbReference type="PANTHER" id="PTHR36780">
    <property type="entry name" value="OS05G0241400 PROTEIN"/>
    <property type="match status" value="1"/>
</dbReference>
<accession>A0A843UMV8</accession>
<organism evidence="1 2">
    <name type="scientific">Colocasia esculenta</name>
    <name type="common">Wild taro</name>
    <name type="synonym">Arum esculentum</name>
    <dbReference type="NCBI Taxonomy" id="4460"/>
    <lineage>
        <taxon>Eukaryota</taxon>
        <taxon>Viridiplantae</taxon>
        <taxon>Streptophyta</taxon>
        <taxon>Embryophyta</taxon>
        <taxon>Tracheophyta</taxon>
        <taxon>Spermatophyta</taxon>
        <taxon>Magnoliopsida</taxon>
        <taxon>Liliopsida</taxon>
        <taxon>Araceae</taxon>
        <taxon>Aroideae</taxon>
        <taxon>Colocasieae</taxon>
        <taxon>Colocasia</taxon>
    </lineage>
</organism>